<dbReference type="Proteomes" id="UP000321224">
    <property type="component" value="Unassembled WGS sequence"/>
</dbReference>
<evidence type="ECO:0000313" key="2">
    <source>
        <dbReference type="EMBL" id="GEL74214.1"/>
    </source>
</evidence>
<name>A0A511HLF6_9BACT</name>
<organism evidence="2 5">
    <name type="scientific">Myxococcus virescens</name>
    <dbReference type="NCBI Taxonomy" id="83456"/>
    <lineage>
        <taxon>Bacteria</taxon>
        <taxon>Pseudomonadati</taxon>
        <taxon>Myxococcota</taxon>
        <taxon>Myxococcia</taxon>
        <taxon>Myxococcales</taxon>
        <taxon>Cystobacterineae</taxon>
        <taxon>Myxococcaceae</taxon>
        <taxon>Myxococcus</taxon>
    </lineage>
</organism>
<evidence type="ECO:0000313" key="4">
    <source>
        <dbReference type="Proteomes" id="UP000198717"/>
    </source>
</evidence>
<gene>
    <name evidence="2" type="ORF">MVI01_59980</name>
    <name evidence="3" type="ORF">SAMN04488504_1011033</name>
</gene>
<evidence type="ECO:0000259" key="1">
    <source>
        <dbReference type="Pfam" id="PF09543"/>
    </source>
</evidence>
<comment type="caution">
    <text evidence="2">The sequence shown here is derived from an EMBL/GenBank/DDBJ whole genome shotgun (WGS) entry which is preliminary data.</text>
</comment>
<dbReference type="Proteomes" id="UP000198717">
    <property type="component" value="Unassembled WGS sequence"/>
</dbReference>
<dbReference type="InterPro" id="IPR011753">
    <property type="entry name" value="DUSAM_dom"/>
</dbReference>
<sequence>MADELEWEPVRALARRVRDGERLTLTAEVREMLERTAPEVGIGKADAAAALATAEKAEALLLECARRIKEGSDRIVDALYRAKRHRKAGDFDSARQEMREVLAIEVVPLYREIAEGQLEDMTEEP</sequence>
<dbReference type="EMBL" id="FNAJ01000001">
    <property type="protein sequence ID" value="SDD47665.1"/>
    <property type="molecule type" value="Genomic_DNA"/>
</dbReference>
<protein>
    <submittedName>
        <fullName evidence="3">DUSAM domain-containing protein</fullName>
    </submittedName>
</protein>
<dbReference type="EMBL" id="BJVY01000044">
    <property type="protein sequence ID" value="GEL74214.1"/>
    <property type="molecule type" value="Genomic_DNA"/>
</dbReference>
<dbReference type="AlphaFoldDB" id="A0A511HLF6"/>
<reference evidence="2 5" key="2">
    <citation type="submission" date="2019-07" db="EMBL/GenBank/DDBJ databases">
        <title>Whole genome shotgun sequence of Myxococcus virescens NBRC 100334.</title>
        <authorList>
            <person name="Hosoyama A."/>
            <person name="Uohara A."/>
            <person name="Ohji S."/>
            <person name="Ichikawa N."/>
        </authorList>
    </citation>
    <scope>NUCLEOTIDE SEQUENCE [LARGE SCALE GENOMIC DNA]</scope>
    <source>
        <strain evidence="2 5">NBRC 100334</strain>
    </source>
</reference>
<accession>A0A511HLF6</accession>
<feature type="domain" description="DUSAM" evidence="1">
    <location>
        <begin position="6"/>
        <end position="121"/>
    </location>
</feature>
<proteinExistence type="predicted"/>
<keyword evidence="4" id="KW-1185">Reference proteome</keyword>
<evidence type="ECO:0000313" key="3">
    <source>
        <dbReference type="EMBL" id="SDD47665.1"/>
    </source>
</evidence>
<evidence type="ECO:0000313" key="5">
    <source>
        <dbReference type="Proteomes" id="UP000321224"/>
    </source>
</evidence>
<dbReference type="RefSeq" id="WP_090486224.1">
    <property type="nucleotide sequence ID" value="NZ_BJVY01000044.1"/>
</dbReference>
<dbReference type="NCBIfam" id="TIGR02267">
    <property type="entry name" value="DUSAM domain"/>
    <property type="match status" value="1"/>
</dbReference>
<reference evidence="3 4" key="1">
    <citation type="submission" date="2016-10" db="EMBL/GenBank/DDBJ databases">
        <authorList>
            <person name="Varghese N."/>
            <person name="Submissions S."/>
        </authorList>
    </citation>
    <scope>NUCLEOTIDE SEQUENCE [LARGE SCALE GENOMIC DNA]</scope>
    <source>
        <strain evidence="3 4">DSM 2260</strain>
    </source>
</reference>
<dbReference type="Pfam" id="PF09543">
    <property type="entry name" value="DUF2379"/>
    <property type="match status" value="1"/>
</dbReference>